<dbReference type="AlphaFoldDB" id="M2QE37"/>
<evidence type="ECO:0000313" key="3">
    <source>
        <dbReference type="Proteomes" id="UP000016930"/>
    </source>
</evidence>
<reference evidence="2 3" key="1">
    <citation type="journal article" date="2012" name="Proc. Natl. Acad. Sci. U.S.A.">
        <title>Comparative genomics of Ceriporiopsis subvermispora and Phanerochaete chrysosporium provide insight into selective ligninolysis.</title>
        <authorList>
            <person name="Fernandez-Fueyo E."/>
            <person name="Ruiz-Duenas F.J."/>
            <person name="Ferreira P."/>
            <person name="Floudas D."/>
            <person name="Hibbett D.S."/>
            <person name="Canessa P."/>
            <person name="Larrondo L.F."/>
            <person name="James T.Y."/>
            <person name="Seelenfreund D."/>
            <person name="Lobos S."/>
            <person name="Polanco R."/>
            <person name="Tello M."/>
            <person name="Honda Y."/>
            <person name="Watanabe T."/>
            <person name="Watanabe T."/>
            <person name="Ryu J.S."/>
            <person name="Kubicek C.P."/>
            <person name="Schmoll M."/>
            <person name="Gaskell J."/>
            <person name="Hammel K.E."/>
            <person name="St John F.J."/>
            <person name="Vanden Wymelenberg A."/>
            <person name="Sabat G."/>
            <person name="Splinter BonDurant S."/>
            <person name="Syed K."/>
            <person name="Yadav J.S."/>
            <person name="Doddapaneni H."/>
            <person name="Subramanian V."/>
            <person name="Lavin J.L."/>
            <person name="Oguiza J.A."/>
            <person name="Perez G."/>
            <person name="Pisabarro A.G."/>
            <person name="Ramirez L."/>
            <person name="Santoyo F."/>
            <person name="Master E."/>
            <person name="Coutinho P.M."/>
            <person name="Henrissat B."/>
            <person name="Lombard V."/>
            <person name="Magnuson J.K."/>
            <person name="Kuees U."/>
            <person name="Hori C."/>
            <person name="Igarashi K."/>
            <person name="Samejima M."/>
            <person name="Held B.W."/>
            <person name="Barry K.W."/>
            <person name="LaButti K.M."/>
            <person name="Lapidus A."/>
            <person name="Lindquist E.A."/>
            <person name="Lucas S.M."/>
            <person name="Riley R."/>
            <person name="Salamov A.A."/>
            <person name="Hoffmeister D."/>
            <person name="Schwenk D."/>
            <person name="Hadar Y."/>
            <person name="Yarden O."/>
            <person name="de Vries R.P."/>
            <person name="Wiebenga A."/>
            <person name="Stenlid J."/>
            <person name="Eastwood D."/>
            <person name="Grigoriev I.V."/>
            <person name="Berka R.M."/>
            <person name="Blanchette R.A."/>
            <person name="Kersten P."/>
            <person name="Martinez A.T."/>
            <person name="Vicuna R."/>
            <person name="Cullen D."/>
        </authorList>
    </citation>
    <scope>NUCLEOTIDE SEQUENCE [LARGE SCALE GENOMIC DNA]</scope>
    <source>
        <strain evidence="2 3">B</strain>
    </source>
</reference>
<feature type="compositionally biased region" description="Low complexity" evidence="1">
    <location>
        <begin position="14"/>
        <end position="37"/>
    </location>
</feature>
<evidence type="ECO:0000256" key="1">
    <source>
        <dbReference type="SAM" id="MobiDB-lite"/>
    </source>
</evidence>
<dbReference type="HOGENOM" id="CLU_2687594_0_0_1"/>
<sequence>MRRTEIPLPRPRRSWLSSEARRSSPSPRLASSIRPSLVVTRITPGISRPLPASLSPPTPSQELTPQPPSTTIQL</sequence>
<feature type="compositionally biased region" description="Polar residues" evidence="1">
    <location>
        <begin position="61"/>
        <end position="74"/>
    </location>
</feature>
<accession>M2QE37</accession>
<organism evidence="2 3">
    <name type="scientific">Ceriporiopsis subvermispora (strain B)</name>
    <name type="common">White-rot fungus</name>
    <name type="synonym">Gelatoporia subvermispora</name>
    <dbReference type="NCBI Taxonomy" id="914234"/>
    <lineage>
        <taxon>Eukaryota</taxon>
        <taxon>Fungi</taxon>
        <taxon>Dikarya</taxon>
        <taxon>Basidiomycota</taxon>
        <taxon>Agaricomycotina</taxon>
        <taxon>Agaricomycetes</taxon>
        <taxon>Polyporales</taxon>
        <taxon>Gelatoporiaceae</taxon>
        <taxon>Gelatoporia</taxon>
    </lineage>
</organism>
<dbReference type="EMBL" id="KB446378">
    <property type="protein sequence ID" value="EMD30290.1"/>
    <property type="molecule type" value="Genomic_DNA"/>
</dbReference>
<protein>
    <submittedName>
        <fullName evidence="2">Uncharacterized protein</fullName>
    </submittedName>
</protein>
<name>M2QE37_CERS8</name>
<gene>
    <name evidence="2" type="ORF">CERSUDRAFT_101605</name>
</gene>
<evidence type="ECO:0000313" key="2">
    <source>
        <dbReference type="EMBL" id="EMD30290.1"/>
    </source>
</evidence>
<dbReference type="Proteomes" id="UP000016930">
    <property type="component" value="Unassembled WGS sequence"/>
</dbReference>
<proteinExistence type="predicted"/>
<keyword evidence="3" id="KW-1185">Reference proteome</keyword>
<feature type="region of interest" description="Disordered" evidence="1">
    <location>
        <begin position="1"/>
        <end position="74"/>
    </location>
</feature>